<reference evidence="2" key="1">
    <citation type="submission" date="2020-05" db="EMBL/GenBank/DDBJ databases">
        <title>Mycena genomes resolve the evolution of fungal bioluminescence.</title>
        <authorList>
            <person name="Tsai I.J."/>
        </authorList>
    </citation>
    <scope>NUCLEOTIDE SEQUENCE</scope>
    <source>
        <strain evidence="2">160909Yilan</strain>
    </source>
</reference>
<proteinExistence type="predicted"/>
<keyword evidence="1" id="KW-0812">Transmembrane</keyword>
<keyword evidence="1" id="KW-1133">Transmembrane helix</keyword>
<dbReference type="AlphaFoldDB" id="A0A8H6Z0K4"/>
<gene>
    <name evidence="2" type="ORF">MSAN_00676000</name>
</gene>
<name>A0A8H6Z0K4_9AGAR</name>
<evidence type="ECO:0000313" key="3">
    <source>
        <dbReference type="Proteomes" id="UP000623467"/>
    </source>
</evidence>
<feature type="transmembrane region" description="Helical" evidence="1">
    <location>
        <begin position="20"/>
        <end position="37"/>
    </location>
</feature>
<dbReference type="OrthoDB" id="3035114at2759"/>
<keyword evidence="1" id="KW-0472">Membrane</keyword>
<dbReference type="Proteomes" id="UP000623467">
    <property type="component" value="Unassembled WGS sequence"/>
</dbReference>
<accession>A0A8H6Z0K4</accession>
<organism evidence="2 3">
    <name type="scientific">Mycena sanguinolenta</name>
    <dbReference type="NCBI Taxonomy" id="230812"/>
    <lineage>
        <taxon>Eukaryota</taxon>
        <taxon>Fungi</taxon>
        <taxon>Dikarya</taxon>
        <taxon>Basidiomycota</taxon>
        <taxon>Agaricomycotina</taxon>
        <taxon>Agaricomycetes</taxon>
        <taxon>Agaricomycetidae</taxon>
        <taxon>Agaricales</taxon>
        <taxon>Marasmiineae</taxon>
        <taxon>Mycenaceae</taxon>
        <taxon>Mycena</taxon>
    </lineage>
</organism>
<dbReference type="EMBL" id="JACAZH010000004">
    <property type="protein sequence ID" value="KAF7370443.1"/>
    <property type="molecule type" value="Genomic_DNA"/>
</dbReference>
<protein>
    <submittedName>
        <fullName evidence="2">Uncharacterized protein</fullName>
    </submittedName>
</protein>
<evidence type="ECO:0000256" key="1">
    <source>
        <dbReference type="SAM" id="Phobius"/>
    </source>
</evidence>
<comment type="caution">
    <text evidence="2">The sequence shown here is derived from an EMBL/GenBank/DDBJ whole genome shotgun (WGS) entry which is preliminary data.</text>
</comment>
<keyword evidence="3" id="KW-1185">Reference proteome</keyword>
<sequence length="161" mass="17917">MSSAGISEVSFSILATNSTSTPWGLLLVGLVGGMIYYTSPMRLTRVLVAAIAHTEKTYLTAAENGVFCASTDKDAAERLSILQLKVSTIRETSLRNSLSPLSILFDMFNISRTIAVLRCLSEVRGLETYIEISNECQLREIDSRHLSHHISIFLRRRHSRV</sequence>
<evidence type="ECO:0000313" key="2">
    <source>
        <dbReference type="EMBL" id="KAF7370443.1"/>
    </source>
</evidence>